<dbReference type="PANTHER" id="PTHR48081">
    <property type="entry name" value="AB HYDROLASE SUPERFAMILY PROTEIN C4A8.06C"/>
    <property type="match status" value="1"/>
</dbReference>
<feature type="domain" description="Alpha/beta hydrolase fold-3" evidence="2">
    <location>
        <begin position="94"/>
        <end position="300"/>
    </location>
</feature>
<keyword evidence="4" id="KW-1185">Reference proteome</keyword>
<accession>A0ABU4JZV5</accession>
<keyword evidence="1 3" id="KW-0378">Hydrolase</keyword>
<comment type="caution">
    <text evidence="3">The sequence shown here is derived from an EMBL/GenBank/DDBJ whole genome shotgun (WGS) entry which is preliminary data.</text>
</comment>
<dbReference type="SUPFAM" id="SSF53474">
    <property type="entry name" value="alpha/beta-Hydrolases"/>
    <property type="match status" value="1"/>
</dbReference>
<gene>
    <name evidence="3" type="ORF">R2363_02310</name>
</gene>
<dbReference type="EMBL" id="JAWJZF010000167">
    <property type="protein sequence ID" value="MDX2291011.1"/>
    <property type="molecule type" value="Genomic_DNA"/>
</dbReference>
<proteinExistence type="predicted"/>
<dbReference type="InterPro" id="IPR050300">
    <property type="entry name" value="GDXG_lipolytic_enzyme"/>
</dbReference>
<dbReference type="RefSeq" id="WP_319007600.1">
    <property type="nucleotide sequence ID" value="NZ_JAWJZF010000167.1"/>
</dbReference>
<dbReference type="PANTHER" id="PTHR48081:SF8">
    <property type="entry name" value="ALPHA_BETA HYDROLASE FOLD-3 DOMAIN-CONTAINING PROTEIN-RELATED"/>
    <property type="match status" value="1"/>
</dbReference>
<sequence>MTPDSSTGPPPPFDPELAEALGPLSAIMPPTVLPGMIPSLRRSLAATRPSDEDLRRGGAVEFEERTVPGPAGAPGVPLLICRPAGATAPLPAVYFTHGGGMVLGDNRSLLAEMLDWVEDLRLVLVSVEYRLAPEHRYPAALEDVHTGLLWITRHARALGIDPGRLAVAGASAGGGLTAALSLLLRDRGGPQPAGQLLVCPMLDDRDDTPSGRQMAGRGVWDRTSNNTGWSALLGGLRGGPDVPPYAAPARATDLSGLPPAFIDAGSAETFRDEVVTYATRIWQAGGQAELHVWPGAFHGFDAFVPHATLSGEARAARVRWLQRTLAL</sequence>
<dbReference type="InterPro" id="IPR029058">
    <property type="entry name" value="AB_hydrolase_fold"/>
</dbReference>
<dbReference type="InterPro" id="IPR013094">
    <property type="entry name" value="AB_hydrolase_3"/>
</dbReference>
<dbReference type="GO" id="GO:0016787">
    <property type="term" value="F:hydrolase activity"/>
    <property type="evidence" value="ECO:0007669"/>
    <property type="project" value="UniProtKB-KW"/>
</dbReference>
<evidence type="ECO:0000313" key="4">
    <source>
        <dbReference type="Proteomes" id="UP001278571"/>
    </source>
</evidence>
<dbReference type="Gene3D" id="3.40.50.1820">
    <property type="entry name" value="alpha/beta hydrolase"/>
    <property type="match status" value="1"/>
</dbReference>
<name>A0ABU4JZV5_9ACTN</name>
<dbReference type="Proteomes" id="UP001278571">
    <property type="component" value="Unassembled WGS sequence"/>
</dbReference>
<evidence type="ECO:0000259" key="2">
    <source>
        <dbReference type="Pfam" id="PF07859"/>
    </source>
</evidence>
<reference evidence="3 4" key="1">
    <citation type="submission" date="2023-10" db="EMBL/GenBank/DDBJ databases">
        <authorList>
            <person name="Wang X.X."/>
        </authorList>
    </citation>
    <scope>NUCLEOTIDE SEQUENCE [LARGE SCALE GENOMIC DNA]</scope>
    <source>
        <strain evidence="3 4">NBRC 12816</strain>
    </source>
</reference>
<evidence type="ECO:0000256" key="1">
    <source>
        <dbReference type="ARBA" id="ARBA00022801"/>
    </source>
</evidence>
<evidence type="ECO:0000313" key="3">
    <source>
        <dbReference type="EMBL" id="MDX2291011.1"/>
    </source>
</evidence>
<organism evidence="3 4">
    <name type="scientific">Streptomyces roseolus</name>
    <dbReference type="NCBI Taxonomy" id="67358"/>
    <lineage>
        <taxon>Bacteria</taxon>
        <taxon>Bacillati</taxon>
        <taxon>Actinomycetota</taxon>
        <taxon>Actinomycetes</taxon>
        <taxon>Kitasatosporales</taxon>
        <taxon>Streptomycetaceae</taxon>
        <taxon>Streptomyces</taxon>
    </lineage>
</organism>
<protein>
    <submittedName>
        <fullName evidence="3">Alpha/beta hydrolase</fullName>
    </submittedName>
</protein>
<dbReference type="Pfam" id="PF07859">
    <property type="entry name" value="Abhydrolase_3"/>
    <property type="match status" value="1"/>
</dbReference>